<proteinExistence type="predicted"/>
<comment type="caution">
    <text evidence="1">The sequence shown here is derived from an EMBL/GenBank/DDBJ whole genome shotgun (WGS) entry which is preliminary data.</text>
</comment>
<dbReference type="InterPro" id="IPR043128">
    <property type="entry name" value="Rev_trsase/Diguanyl_cyclase"/>
</dbReference>
<dbReference type="AlphaFoldDB" id="A0AAU9PHN4"/>
<evidence type="ECO:0000313" key="1">
    <source>
        <dbReference type="EMBL" id="CAH1449665.1"/>
    </source>
</evidence>
<name>A0AAU9PHN4_9ASTR</name>
<keyword evidence="2" id="KW-1185">Reference proteome</keyword>
<sequence>MSKCSFAVETINYLGHIISAGGVQAEPDKISAIQQWPTPTNLTNLRGFLGLTGYYRRFVPQYATIAAGLTDILRKSTFAWTPEAAHSFEQLKMPWLS</sequence>
<dbReference type="SUPFAM" id="SSF56672">
    <property type="entry name" value="DNA/RNA polymerases"/>
    <property type="match status" value="1"/>
</dbReference>
<dbReference type="Gene3D" id="3.30.70.270">
    <property type="match status" value="1"/>
</dbReference>
<dbReference type="PANTHER" id="PTHR37984:SF5">
    <property type="entry name" value="PROTEIN NYNRIN-LIKE"/>
    <property type="match status" value="1"/>
</dbReference>
<evidence type="ECO:0008006" key="3">
    <source>
        <dbReference type="Google" id="ProtNLM"/>
    </source>
</evidence>
<dbReference type="FunFam" id="3.30.70.270:FF:000020">
    <property type="entry name" value="Transposon Tf2-6 polyprotein-like Protein"/>
    <property type="match status" value="1"/>
</dbReference>
<accession>A0AAU9PHN4</accession>
<evidence type="ECO:0000313" key="2">
    <source>
        <dbReference type="Proteomes" id="UP001157418"/>
    </source>
</evidence>
<organism evidence="1 2">
    <name type="scientific">Lactuca virosa</name>
    <dbReference type="NCBI Taxonomy" id="75947"/>
    <lineage>
        <taxon>Eukaryota</taxon>
        <taxon>Viridiplantae</taxon>
        <taxon>Streptophyta</taxon>
        <taxon>Embryophyta</taxon>
        <taxon>Tracheophyta</taxon>
        <taxon>Spermatophyta</taxon>
        <taxon>Magnoliopsida</taxon>
        <taxon>eudicotyledons</taxon>
        <taxon>Gunneridae</taxon>
        <taxon>Pentapetalae</taxon>
        <taxon>asterids</taxon>
        <taxon>campanulids</taxon>
        <taxon>Asterales</taxon>
        <taxon>Asteraceae</taxon>
        <taxon>Cichorioideae</taxon>
        <taxon>Cichorieae</taxon>
        <taxon>Lactucinae</taxon>
        <taxon>Lactuca</taxon>
    </lineage>
</organism>
<dbReference type="PANTHER" id="PTHR37984">
    <property type="entry name" value="PROTEIN CBG26694"/>
    <property type="match status" value="1"/>
</dbReference>
<protein>
    <recommendedName>
        <fullName evidence="3">Reverse transcriptase/retrotransposon-derived protein RNase H-like domain-containing protein</fullName>
    </recommendedName>
</protein>
<dbReference type="InterPro" id="IPR043502">
    <property type="entry name" value="DNA/RNA_pol_sf"/>
</dbReference>
<dbReference type="EMBL" id="CAKMRJ010005634">
    <property type="protein sequence ID" value="CAH1449665.1"/>
    <property type="molecule type" value="Genomic_DNA"/>
</dbReference>
<dbReference type="InterPro" id="IPR050951">
    <property type="entry name" value="Retrovirus_Pol_polyprotein"/>
</dbReference>
<gene>
    <name evidence="1" type="ORF">LVIROSA_LOCUS35138</name>
</gene>
<reference evidence="1 2" key="1">
    <citation type="submission" date="2022-01" db="EMBL/GenBank/DDBJ databases">
        <authorList>
            <person name="Xiong W."/>
            <person name="Schranz E."/>
        </authorList>
    </citation>
    <scope>NUCLEOTIDE SEQUENCE [LARGE SCALE GENOMIC DNA]</scope>
</reference>
<dbReference type="Proteomes" id="UP001157418">
    <property type="component" value="Unassembled WGS sequence"/>
</dbReference>